<keyword evidence="5" id="KW-1185">Reference proteome</keyword>
<dbReference type="GeneID" id="119741274"/>
<dbReference type="OMA" id="LEDCYQD"/>
<evidence type="ECO:0000313" key="4">
    <source>
        <dbReference type="EnsemblMetazoa" id="XP_038072955.1"/>
    </source>
</evidence>
<accession>A0A914BAU1</accession>
<dbReference type="AlphaFoldDB" id="A0A914BAU1"/>
<dbReference type="Pfam" id="PF00685">
    <property type="entry name" value="Sulfotransfer_1"/>
    <property type="match status" value="1"/>
</dbReference>
<feature type="domain" description="Sulfotransferase" evidence="3">
    <location>
        <begin position="50"/>
        <end position="279"/>
    </location>
</feature>
<name>A0A914BAU1_PATMI</name>
<dbReference type="OrthoDB" id="205623at2759"/>
<dbReference type="SUPFAM" id="SSF52540">
    <property type="entry name" value="P-loop containing nucleoside triphosphate hydrolases"/>
    <property type="match status" value="1"/>
</dbReference>
<dbReference type="InterPro" id="IPR000863">
    <property type="entry name" value="Sulfotransferase_dom"/>
</dbReference>
<evidence type="ECO:0000313" key="5">
    <source>
        <dbReference type="Proteomes" id="UP000887568"/>
    </source>
</evidence>
<organism evidence="4 5">
    <name type="scientific">Patiria miniata</name>
    <name type="common">Bat star</name>
    <name type="synonym">Asterina miniata</name>
    <dbReference type="NCBI Taxonomy" id="46514"/>
    <lineage>
        <taxon>Eukaryota</taxon>
        <taxon>Metazoa</taxon>
        <taxon>Echinodermata</taxon>
        <taxon>Eleutherozoa</taxon>
        <taxon>Asterozoa</taxon>
        <taxon>Asteroidea</taxon>
        <taxon>Valvatacea</taxon>
        <taxon>Valvatida</taxon>
        <taxon>Asterinidae</taxon>
        <taxon>Patiria</taxon>
    </lineage>
</organism>
<comment type="similarity">
    <text evidence="1">Belongs to the sulfotransferase 1 family.</text>
</comment>
<dbReference type="PANTHER" id="PTHR11783">
    <property type="entry name" value="SULFOTRANSFERASE SULT"/>
    <property type="match status" value="1"/>
</dbReference>
<evidence type="ECO:0000256" key="1">
    <source>
        <dbReference type="ARBA" id="ARBA00005771"/>
    </source>
</evidence>
<protein>
    <recommendedName>
        <fullName evidence="3">Sulfotransferase domain-containing protein</fullName>
    </recommendedName>
</protein>
<evidence type="ECO:0000259" key="3">
    <source>
        <dbReference type="Pfam" id="PF00685"/>
    </source>
</evidence>
<evidence type="ECO:0000256" key="2">
    <source>
        <dbReference type="ARBA" id="ARBA00022679"/>
    </source>
</evidence>
<dbReference type="Proteomes" id="UP000887568">
    <property type="component" value="Unplaced"/>
</dbReference>
<reference evidence="4" key="1">
    <citation type="submission" date="2022-11" db="UniProtKB">
        <authorList>
            <consortium name="EnsemblMetazoa"/>
        </authorList>
    </citation>
    <scope>IDENTIFICATION</scope>
</reference>
<dbReference type="InterPro" id="IPR027417">
    <property type="entry name" value="P-loop_NTPase"/>
</dbReference>
<dbReference type="EnsemblMetazoa" id="XM_038217027.1">
    <property type="protein sequence ID" value="XP_038072955.1"/>
    <property type="gene ID" value="LOC119741274"/>
</dbReference>
<keyword evidence="2" id="KW-0808">Transferase</keyword>
<dbReference type="RefSeq" id="XP_038072955.1">
    <property type="nucleotide sequence ID" value="XM_038217027.1"/>
</dbReference>
<dbReference type="Gene3D" id="3.40.50.300">
    <property type="entry name" value="P-loop containing nucleotide triphosphate hydrolases"/>
    <property type="match status" value="1"/>
</dbReference>
<sequence>MAQISSPESPTKLAIDDEYDIMQYYVVDGVRLPPFCRGKMEDVATFPVRKDDVWIVSYPRAGVWLQDLIYLLLEGGDLNTTDLSLESVEDSIPFLEAPSPGMELLKTLPSPRYIKSHLPYGLLPEGVRNKECKVIYITRNPKDVMCSFYDFHRTVRMVHYKGTFHQFFYRFINNKLGYGSYFRHVLEWWEQRKDNNLLFLKYEDVRQDIRSSIEQLANFLERPLTPAALKSIYTHFEEDARAYTLLGWSTHTIERLLEDRVGYWKYYFTVHMNEKFDKLLPDRLPASTGLDFQYTL</sequence>
<dbReference type="GO" id="GO:0008146">
    <property type="term" value="F:sulfotransferase activity"/>
    <property type="evidence" value="ECO:0007669"/>
    <property type="project" value="InterPro"/>
</dbReference>
<proteinExistence type="inferred from homology"/>